<proteinExistence type="predicted"/>
<dbReference type="AlphaFoldDB" id="A0A0F7U8S1"/>
<keyword evidence="2" id="KW-0472">Membrane</keyword>
<dbReference type="Gene3D" id="3.40.50.1820">
    <property type="entry name" value="alpha/beta hydrolase"/>
    <property type="match status" value="1"/>
</dbReference>
<feature type="compositionally biased region" description="Gly residues" evidence="1">
    <location>
        <begin position="356"/>
        <end position="373"/>
    </location>
</feature>
<feature type="compositionally biased region" description="Low complexity" evidence="1">
    <location>
        <begin position="120"/>
        <end position="134"/>
    </location>
</feature>
<evidence type="ECO:0000259" key="3">
    <source>
        <dbReference type="Pfam" id="PF01764"/>
    </source>
</evidence>
<feature type="transmembrane region" description="Helical" evidence="2">
    <location>
        <begin position="847"/>
        <end position="872"/>
    </location>
</feature>
<organism evidence="4">
    <name type="scientific">Neospora caninum (strain Liverpool)</name>
    <dbReference type="NCBI Taxonomy" id="572307"/>
    <lineage>
        <taxon>Eukaryota</taxon>
        <taxon>Sar</taxon>
        <taxon>Alveolata</taxon>
        <taxon>Apicomplexa</taxon>
        <taxon>Conoidasida</taxon>
        <taxon>Coccidia</taxon>
        <taxon>Eucoccidiorida</taxon>
        <taxon>Eimeriorina</taxon>
        <taxon>Sarcocystidae</taxon>
        <taxon>Neospora</taxon>
    </lineage>
</organism>
<keyword evidence="2" id="KW-1133">Transmembrane helix</keyword>
<reference evidence="4" key="1">
    <citation type="journal article" date="2015" name="PLoS ONE">
        <title>Comprehensive Evaluation of Toxoplasma gondii VEG and Neospora caninum LIV Genomes with Tachyzoite Stage Transcriptome and Proteome Defines Novel Transcript Features.</title>
        <authorList>
            <person name="Ramaprasad A."/>
            <person name="Mourier T."/>
            <person name="Naeem R."/>
            <person name="Malas T.B."/>
            <person name="Moussa E."/>
            <person name="Panigrahi A."/>
            <person name="Vermont S.J."/>
            <person name="Otto T.D."/>
            <person name="Wastling J."/>
            <person name="Pain A."/>
        </authorList>
    </citation>
    <scope>NUCLEOTIDE SEQUENCE</scope>
    <source>
        <strain evidence="4">Liverpool</strain>
    </source>
</reference>
<keyword evidence="2" id="KW-0812">Transmembrane</keyword>
<feature type="compositionally biased region" description="Basic residues" evidence="1">
    <location>
        <begin position="287"/>
        <end position="296"/>
    </location>
</feature>
<feature type="region of interest" description="Disordered" evidence="1">
    <location>
        <begin position="43"/>
        <end position="68"/>
    </location>
</feature>
<dbReference type="GO" id="GO:0006629">
    <property type="term" value="P:lipid metabolic process"/>
    <property type="evidence" value="ECO:0007669"/>
    <property type="project" value="InterPro"/>
</dbReference>
<dbReference type="EMBL" id="LN714477">
    <property type="protein sequence ID" value="CEL65000.1"/>
    <property type="molecule type" value="Genomic_DNA"/>
</dbReference>
<feature type="compositionally biased region" description="Low complexity" evidence="1">
    <location>
        <begin position="227"/>
        <end position="246"/>
    </location>
</feature>
<accession>A0A0F7U8S1</accession>
<sequence>MGITRARVRPLRTHRVIARIMIATSLCVFFLCLETSSLKIVSSENDTSGNDLWPLAANSGTPEPTEPDQLHTLDHTLNRVHSRGETEGRVLLQVQATTGREDEEPPKGILKSPPVPAPSPDAVSGAASGAVESANPEAGGSKQKSKLKQVRFSVPSESEGDNANVAGERSDAGEGSSGGGASGAPGSNVETKLEVQRRRKRSRRRSTLSTIEEEGGASDADDENSDSDAGFSGSSASGQASGAAEATPSRAQPKRRLSKSRAMIKRELAAQSSGAGGEGGDGAAASKRPRRRRKRQMVMAPLQWLSSRKKRSSDETSDDAEVGTGSSDTGGPTKPIMEGLVEEVVSPYVAYPPGGRVAGQGGQPESGEQGGEQGSADSSMVSLPMSFAKAPSSAVEGSAPGSLGAATFIVDMTNFGNNAQFNPLAHMFQKRCQGFRPSFLFREYLPLPEEGTCVFKVLLATAQGHTSDVSRCRGEPLATESTSTRAKVSRILRAMRRGYQFKKIRRTLKRALGSQRRGTRETRDIEKIIDIVKRREKKFSDVLPHLFRSCRSCFLICQASLPEEAAMAGNFVPGLIPPISSPALTYLGSNGAFMHMPFDAPVGSFSLDPRLSPQGGHGWQKELMKTLATSLQLMDIMAGIGDRIGNHKHRNPAAVFPRPWVVDTVIAPSYTEFLPVHTSDYEISPLAAPVLQRYHVKVGDRVTGSGSRQKRIPNWVFGGPYSSFNTVPAGTLPPVNADRCYRSSTYQATVTSPLATILLRDPMQRAPKIDVPSTVVDSLILVRGPKYSKEWTALFMGRPRIDAFLAQPGEGFVHEGISALFHNTMRGPVTDFIEKLKTSILPGHRTLMPFTILIVGHSTGAALGLFLAWFLSKNLKEEVRRRKVKIRCAGFGSPAMADEKAFRRMKIDGAGCWSFQSVLDTMLEQIDAGGGGRLIPGPIISLPVGQLFRAEVPSPSGPPRFLGLSWAFRTSGEVAEQGVSISDVSWQNAISTSALVSHVAVYYCMTTLLAGLYREFEWGSRCAAPFLEGIFPHTSISELYAALEAAHTRVLPQITTRIDSLRLYQLAAVEEKIKSLETAASEQGAGAPV</sequence>
<gene>
    <name evidence="4" type="ORF">BN1204_008610</name>
</gene>
<dbReference type="SUPFAM" id="SSF53474">
    <property type="entry name" value="alpha/beta-Hydrolases"/>
    <property type="match status" value="1"/>
</dbReference>
<dbReference type="InterPro" id="IPR002921">
    <property type="entry name" value="Fungal_lipase-type"/>
</dbReference>
<protein>
    <submittedName>
        <fullName evidence="4">Lipase domain-containing protein, putative</fullName>
    </submittedName>
</protein>
<feature type="compositionally biased region" description="Basic residues" evidence="1">
    <location>
        <begin position="197"/>
        <end position="206"/>
    </location>
</feature>
<name>A0A0F7U8S1_NEOCL</name>
<evidence type="ECO:0000313" key="4">
    <source>
        <dbReference type="EMBL" id="CEL65000.1"/>
    </source>
</evidence>
<feature type="region of interest" description="Disordered" evidence="1">
    <location>
        <begin position="351"/>
        <end position="379"/>
    </location>
</feature>
<feature type="compositionally biased region" description="Acidic residues" evidence="1">
    <location>
        <begin position="211"/>
        <end position="226"/>
    </location>
</feature>
<feature type="domain" description="Fungal lipase-type" evidence="3">
    <location>
        <begin position="780"/>
        <end position="902"/>
    </location>
</feature>
<evidence type="ECO:0000256" key="1">
    <source>
        <dbReference type="SAM" id="MobiDB-lite"/>
    </source>
</evidence>
<feature type="compositionally biased region" description="Basic residues" evidence="1">
    <location>
        <begin position="252"/>
        <end position="263"/>
    </location>
</feature>
<dbReference type="Pfam" id="PF01764">
    <property type="entry name" value="Lipase_3"/>
    <property type="match status" value="1"/>
</dbReference>
<feature type="region of interest" description="Disordered" evidence="1">
    <location>
        <begin position="96"/>
        <end position="335"/>
    </location>
</feature>
<evidence type="ECO:0000256" key="2">
    <source>
        <dbReference type="SAM" id="Phobius"/>
    </source>
</evidence>
<dbReference type="InterPro" id="IPR029058">
    <property type="entry name" value="AB_hydrolase_fold"/>
</dbReference>